<dbReference type="RefSeq" id="WP_193989747.1">
    <property type="nucleotide sequence ID" value="NZ_JADEXP010000001.1"/>
</dbReference>
<comment type="caution">
    <text evidence="3">The sequence shown here is derived from an EMBL/GenBank/DDBJ whole genome shotgun (WGS) entry which is preliminary data.</text>
</comment>
<dbReference type="PANTHER" id="PTHR45586">
    <property type="entry name" value="TPR REPEAT-CONTAINING PROTEIN PA4667"/>
    <property type="match status" value="1"/>
</dbReference>
<dbReference type="InterPro" id="IPR019734">
    <property type="entry name" value="TPR_rpt"/>
</dbReference>
<keyword evidence="2" id="KW-0802">TPR repeat</keyword>
<proteinExistence type="predicted"/>
<name>A0A928ZSF4_LEPEC</name>
<protein>
    <submittedName>
        <fullName evidence="3">Tetratricopeptide repeat protein</fullName>
    </submittedName>
</protein>
<dbReference type="AlphaFoldDB" id="A0A928ZSF4"/>
<reference evidence="3" key="1">
    <citation type="submission" date="2020-10" db="EMBL/GenBank/DDBJ databases">
        <authorList>
            <person name="Castelo-Branco R."/>
            <person name="Eusebio N."/>
            <person name="Adriana R."/>
            <person name="Vieira A."/>
            <person name="Brugerolle De Fraissinette N."/>
            <person name="Rezende De Castro R."/>
            <person name="Schneider M.P."/>
            <person name="Vasconcelos V."/>
            <person name="Leao P.N."/>
        </authorList>
    </citation>
    <scope>NUCLEOTIDE SEQUENCE</scope>
    <source>
        <strain evidence="3">LEGE 11479</strain>
    </source>
</reference>
<evidence type="ECO:0000313" key="4">
    <source>
        <dbReference type="Proteomes" id="UP000615026"/>
    </source>
</evidence>
<dbReference type="Pfam" id="PF14559">
    <property type="entry name" value="TPR_19"/>
    <property type="match status" value="2"/>
</dbReference>
<evidence type="ECO:0000256" key="1">
    <source>
        <dbReference type="ARBA" id="ARBA00022737"/>
    </source>
</evidence>
<dbReference type="PANTHER" id="PTHR45586:SF1">
    <property type="entry name" value="LIPOPOLYSACCHARIDE ASSEMBLY PROTEIN B"/>
    <property type="match status" value="1"/>
</dbReference>
<keyword evidence="4" id="KW-1185">Reference proteome</keyword>
<organism evidence="3 4">
    <name type="scientific">Leptolyngbya cf. ectocarpi LEGE 11479</name>
    <dbReference type="NCBI Taxonomy" id="1828722"/>
    <lineage>
        <taxon>Bacteria</taxon>
        <taxon>Bacillati</taxon>
        <taxon>Cyanobacteriota</taxon>
        <taxon>Cyanophyceae</taxon>
        <taxon>Leptolyngbyales</taxon>
        <taxon>Leptolyngbyaceae</taxon>
        <taxon>Leptolyngbya group</taxon>
        <taxon>Leptolyngbya</taxon>
    </lineage>
</organism>
<gene>
    <name evidence="3" type="ORF">IQ260_00230</name>
</gene>
<dbReference type="SUPFAM" id="SSF48452">
    <property type="entry name" value="TPR-like"/>
    <property type="match status" value="2"/>
</dbReference>
<dbReference type="Proteomes" id="UP000615026">
    <property type="component" value="Unassembled WGS sequence"/>
</dbReference>
<dbReference type="InterPro" id="IPR011990">
    <property type="entry name" value="TPR-like_helical_dom_sf"/>
</dbReference>
<dbReference type="InterPro" id="IPR051012">
    <property type="entry name" value="CellSynth/LPSAsmb/PSIAsmb"/>
</dbReference>
<dbReference type="EMBL" id="JADEXP010000001">
    <property type="protein sequence ID" value="MBE9065081.1"/>
    <property type="molecule type" value="Genomic_DNA"/>
</dbReference>
<sequence>MAKKTKKKKKLKQAVLGFGSQSLTTELAQVEALLRREQWTEAHSLLTRLKTAHPENLDVLTSLLEVYFELGQLHQYQATCVEFLALKPNDARVNFLLGYAYVLNYYPLLGVQQYRYAIERWPEHVGSVEGKEHLAMIEPNLSDVLDGMGLNHPDDWEIGILYEQTRAYTETDQCQKAIATAQTLLQQRPDFVPGHNSLATAYMANDQYEDAIATLQTTLVTHPDSILLRANLVRFLCLRGNFTDAETHKPQLLANSSTDLDDLTRKAEALAYLDDMEAIVDLLASVPPDPDHDNQLVASGLFHHLVAVALARQGNPIAARKQWNLALKLYPDMEVAKENLDDFDMMPIFKEGPWPFELNSWVENGTYQNLRQVAIAMTPERDPQPALIAAVDTLITNYPFISQLVSVWLKRGSPRARMLAMVIAKSCPNETHLAAVNEFVAGTFGSDSQRYHMASYLAHRQQLTTTKLWLNGEWHENPPLATYDIIPEPVGVKSPEAEELLHKALKKIALESAKAAEMAETYLKQALDIEPNNPALLNNLALAYTHQQRLSESRQLTQQIIDQHPDDLDSRVAMAQLYLQEENLEAAETIIDQLLSRSSFTEDDLVSLMLTRSRLLMLQGQENMARLWFQEVLPTVREHPLLQQLGFGHSG</sequence>
<accession>A0A928ZSF4</accession>
<evidence type="ECO:0000256" key="2">
    <source>
        <dbReference type="ARBA" id="ARBA00022803"/>
    </source>
</evidence>
<evidence type="ECO:0000313" key="3">
    <source>
        <dbReference type="EMBL" id="MBE9065081.1"/>
    </source>
</evidence>
<dbReference type="Gene3D" id="1.25.40.10">
    <property type="entry name" value="Tetratricopeptide repeat domain"/>
    <property type="match status" value="2"/>
</dbReference>
<dbReference type="SMART" id="SM00028">
    <property type="entry name" value="TPR"/>
    <property type="match status" value="6"/>
</dbReference>
<keyword evidence="1" id="KW-0677">Repeat</keyword>